<accession>A0A8J1UZT9</accession>
<protein>
    <submittedName>
        <fullName evidence="1">Uncharacterized protein</fullName>
    </submittedName>
</protein>
<evidence type="ECO:0000313" key="2">
    <source>
        <dbReference type="Proteomes" id="UP000749559"/>
    </source>
</evidence>
<organism evidence="1 2">
    <name type="scientific">Owenia fusiformis</name>
    <name type="common">Polychaete worm</name>
    <dbReference type="NCBI Taxonomy" id="6347"/>
    <lineage>
        <taxon>Eukaryota</taxon>
        <taxon>Metazoa</taxon>
        <taxon>Spiralia</taxon>
        <taxon>Lophotrochozoa</taxon>
        <taxon>Annelida</taxon>
        <taxon>Polychaeta</taxon>
        <taxon>Sedentaria</taxon>
        <taxon>Canalipalpata</taxon>
        <taxon>Sabellida</taxon>
        <taxon>Oweniida</taxon>
        <taxon>Oweniidae</taxon>
        <taxon>Owenia</taxon>
    </lineage>
</organism>
<name>A0A8J1UZT9_OWEFU</name>
<gene>
    <name evidence="1" type="ORF">OFUS_LOCUS18994</name>
</gene>
<sequence length="332" mass="38891">MAQAKKKSLSALVEEFDLDNEIKFNIRSKNGLFGEFVCPRRNRNSNETFSARLYKSANLWFELKSQEMVIHDWLKKRRFERQVLLEKKVLIGLSNVSTSDDEEEKIYVCLHTISDKSGELVPSRSMNIPISSWYCLMEQQGPIEYYMPSVTRKRKSEDDEHKKIKLFRYSLEKFESNETIEGEWKKTSKKDFMQEVLKLSAQGKAAVIQQNIAVPSTKDLIRFVLVFALRCKLLEGILEESCHACSLEMESSEHHTCKQPFQERVASCYDIALKQIIPYEIRTYMNKLCRFLEIDSIKQFTMLQKEIEKEDLKDNIISPSQEQEIVNEILKV</sequence>
<proteinExistence type="predicted"/>
<dbReference type="AlphaFoldDB" id="A0A8J1UZT9"/>
<keyword evidence="2" id="KW-1185">Reference proteome</keyword>
<dbReference type="EMBL" id="CAIIXF020000009">
    <property type="protein sequence ID" value="CAH1794259.1"/>
    <property type="molecule type" value="Genomic_DNA"/>
</dbReference>
<evidence type="ECO:0000313" key="1">
    <source>
        <dbReference type="EMBL" id="CAH1794259.1"/>
    </source>
</evidence>
<dbReference type="Proteomes" id="UP000749559">
    <property type="component" value="Unassembled WGS sequence"/>
</dbReference>
<reference evidence="1" key="1">
    <citation type="submission" date="2022-03" db="EMBL/GenBank/DDBJ databases">
        <authorList>
            <person name="Martin C."/>
        </authorList>
    </citation>
    <scope>NUCLEOTIDE SEQUENCE</scope>
</reference>
<comment type="caution">
    <text evidence="1">The sequence shown here is derived from an EMBL/GenBank/DDBJ whole genome shotgun (WGS) entry which is preliminary data.</text>
</comment>